<dbReference type="Proteomes" id="UP001054945">
    <property type="component" value="Unassembled WGS sequence"/>
</dbReference>
<evidence type="ECO:0000313" key="2">
    <source>
        <dbReference type="EMBL" id="GIY30930.1"/>
    </source>
</evidence>
<proteinExistence type="predicted"/>
<sequence length="73" mass="8460">MTGTRVAELNSGIWRSWETKPMKTYEEKVAKHVPSKSPKEQSKEEAEKPLDLSFKKRDNEFEKSIAPKSSDNY</sequence>
<feature type="compositionally biased region" description="Basic and acidic residues" evidence="1">
    <location>
        <begin position="37"/>
        <end position="65"/>
    </location>
</feature>
<evidence type="ECO:0000256" key="1">
    <source>
        <dbReference type="SAM" id="MobiDB-lite"/>
    </source>
</evidence>
<protein>
    <submittedName>
        <fullName evidence="2">Uncharacterized protein</fullName>
    </submittedName>
</protein>
<reference evidence="2 3" key="1">
    <citation type="submission" date="2021-06" db="EMBL/GenBank/DDBJ databases">
        <title>Caerostris extrusa draft genome.</title>
        <authorList>
            <person name="Kono N."/>
            <person name="Arakawa K."/>
        </authorList>
    </citation>
    <scope>NUCLEOTIDE SEQUENCE [LARGE SCALE GENOMIC DNA]</scope>
</reference>
<gene>
    <name evidence="2" type="ORF">CEXT_752351</name>
</gene>
<dbReference type="AlphaFoldDB" id="A0AAV4S9S5"/>
<feature type="region of interest" description="Disordered" evidence="1">
    <location>
        <begin position="28"/>
        <end position="73"/>
    </location>
</feature>
<name>A0AAV4S9S5_CAEEX</name>
<keyword evidence="3" id="KW-1185">Reference proteome</keyword>
<dbReference type="EMBL" id="BPLR01009296">
    <property type="protein sequence ID" value="GIY30930.1"/>
    <property type="molecule type" value="Genomic_DNA"/>
</dbReference>
<evidence type="ECO:0000313" key="3">
    <source>
        <dbReference type="Proteomes" id="UP001054945"/>
    </source>
</evidence>
<organism evidence="2 3">
    <name type="scientific">Caerostris extrusa</name>
    <name type="common">Bark spider</name>
    <name type="synonym">Caerostris bankana</name>
    <dbReference type="NCBI Taxonomy" id="172846"/>
    <lineage>
        <taxon>Eukaryota</taxon>
        <taxon>Metazoa</taxon>
        <taxon>Ecdysozoa</taxon>
        <taxon>Arthropoda</taxon>
        <taxon>Chelicerata</taxon>
        <taxon>Arachnida</taxon>
        <taxon>Araneae</taxon>
        <taxon>Araneomorphae</taxon>
        <taxon>Entelegynae</taxon>
        <taxon>Araneoidea</taxon>
        <taxon>Araneidae</taxon>
        <taxon>Caerostris</taxon>
    </lineage>
</organism>
<accession>A0AAV4S9S5</accession>
<comment type="caution">
    <text evidence="2">The sequence shown here is derived from an EMBL/GenBank/DDBJ whole genome shotgun (WGS) entry which is preliminary data.</text>
</comment>